<dbReference type="RefSeq" id="WP_202381608.1">
    <property type="nucleotide sequence ID" value="NZ_BAAAMA010000002.1"/>
</dbReference>
<comment type="caution">
    <text evidence="2">The sequence shown here is derived from an EMBL/GenBank/DDBJ whole genome shotgun (WGS) entry which is preliminary data.</text>
</comment>
<dbReference type="Pfam" id="PF11706">
    <property type="entry name" value="zf-CGNR"/>
    <property type="match status" value="1"/>
</dbReference>
<organism evidence="2 3">
    <name type="scientific">Leucobacter chromiireducens subsp. chromiireducens</name>
    <dbReference type="NCBI Taxonomy" id="660067"/>
    <lineage>
        <taxon>Bacteria</taxon>
        <taxon>Bacillati</taxon>
        <taxon>Actinomycetota</taxon>
        <taxon>Actinomycetes</taxon>
        <taxon>Micrococcales</taxon>
        <taxon>Microbacteriaceae</taxon>
        <taxon>Leucobacter</taxon>
    </lineage>
</organism>
<evidence type="ECO:0000259" key="1">
    <source>
        <dbReference type="Pfam" id="PF11706"/>
    </source>
</evidence>
<protein>
    <submittedName>
        <fullName evidence="2">CGNR zinc finger domain-containing protein</fullName>
    </submittedName>
</protein>
<dbReference type="InterPro" id="IPR023286">
    <property type="entry name" value="ABATE_dom_sf"/>
</dbReference>
<sequence length="175" mass="19072">MRVNPYMRELLGIGISLLNEPPASSAEIAARWLEWGMPLDTPPQPADLPRTLEFLAGWRDLVDAASELHRVEAMNALLTDFASAPSVTNHDGSGWHLHYRADTAGLGETLAAAVSVAAAEHLTQNGMHRLGRCALPECARAFADVSRPGRQRYCSQPCAGRDAVRRHRRRAAAAK</sequence>
<dbReference type="PANTHER" id="PTHR35525">
    <property type="entry name" value="BLL6575 PROTEIN"/>
    <property type="match status" value="1"/>
</dbReference>
<dbReference type="InterPro" id="IPR021005">
    <property type="entry name" value="Znf_CGNR"/>
</dbReference>
<accession>A0ABS1SN47</accession>
<dbReference type="Proteomes" id="UP001646141">
    <property type="component" value="Unassembled WGS sequence"/>
</dbReference>
<evidence type="ECO:0000313" key="3">
    <source>
        <dbReference type="Proteomes" id="UP001646141"/>
    </source>
</evidence>
<name>A0ABS1SN47_9MICO</name>
<gene>
    <name evidence="2" type="ORF">D3226_06350</name>
</gene>
<evidence type="ECO:0000313" key="2">
    <source>
        <dbReference type="EMBL" id="MBL3689579.1"/>
    </source>
</evidence>
<dbReference type="InterPro" id="IPR010852">
    <property type="entry name" value="ABATE"/>
</dbReference>
<dbReference type="SUPFAM" id="SSF160904">
    <property type="entry name" value="Jann2411-like"/>
    <property type="match status" value="1"/>
</dbReference>
<proteinExistence type="predicted"/>
<keyword evidence="3" id="KW-1185">Reference proteome</keyword>
<reference evidence="2 3" key="1">
    <citation type="submission" date="2018-09" db="EMBL/GenBank/DDBJ databases">
        <title>Comparative genomics of Leucobacter spp.</title>
        <authorList>
            <person name="Reis A.C."/>
            <person name="Kolvenbach B.A."/>
            <person name="Corvini P.F.X."/>
            <person name="Nunes O.C."/>
        </authorList>
    </citation>
    <scope>NUCLEOTIDE SEQUENCE [LARGE SCALE GENOMIC DNA]</scope>
    <source>
        <strain evidence="2 3">L-1</strain>
    </source>
</reference>
<dbReference type="PANTHER" id="PTHR35525:SF3">
    <property type="entry name" value="BLL6575 PROTEIN"/>
    <property type="match status" value="1"/>
</dbReference>
<dbReference type="Gene3D" id="1.10.3300.10">
    <property type="entry name" value="Jann2411-like domain"/>
    <property type="match status" value="1"/>
</dbReference>
<feature type="domain" description="Zinc finger CGNR" evidence="1">
    <location>
        <begin position="129"/>
        <end position="170"/>
    </location>
</feature>
<dbReference type="EMBL" id="QYAD01000002">
    <property type="protein sequence ID" value="MBL3689579.1"/>
    <property type="molecule type" value="Genomic_DNA"/>
</dbReference>